<evidence type="ECO:0000256" key="3">
    <source>
        <dbReference type="SAM" id="MobiDB-lite"/>
    </source>
</evidence>
<dbReference type="PANTHER" id="PTHR44591:SF3">
    <property type="entry name" value="RESPONSE REGULATORY DOMAIN-CONTAINING PROTEIN"/>
    <property type="match status" value="1"/>
</dbReference>
<name>A0A5J6MWK2_9PROT</name>
<dbReference type="Pfam" id="PF00072">
    <property type="entry name" value="Response_reg"/>
    <property type="match status" value="1"/>
</dbReference>
<feature type="modified residue" description="4-aspartylphosphate" evidence="2">
    <location>
        <position position="55"/>
    </location>
</feature>
<feature type="region of interest" description="Disordered" evidence="3">
    <location>
        <begin position="141"/>
        <end position="173"/>
    </location>
</feature>
<dbReference type="PANTHER" id="PTHR44591">
    <property type="entry name" value="STRESS RESPONSE REGULATOR PROTEIN 1"/>
    <property type="match status" value="1"/>
</dbReference>
<proteinExistence type="predicted"/>
<evidence type="ECO:0000313" key="5">
    <source>
        <dbReference type="EMBL" id="QEX19206.1"/>
    </source>
</evidence>
<dbReference type="GO" id="GO:0000160">
    <property type="term" value="P:phosphorelay signal transduction system"/>
    <property type="evidence" value="ECO:0007669"/>
    <property type="project" value="InterPro"/>
</dbReference>
<dbReference type="Gene3D" id="3.40.50.2300">
    <property type="match status" value="1"/>
</dbReference>
<dbReference type="AlphaFoldDB" id="A0A5J6MWK2"/>
<evidence type="ECO:0000256" key="2">
    <source>
        <dbReference type="PROSITE-ProRule" id="PRU00169"/>
    </source>
</evidence>
<keyword evidence="1 2" id="KW-0597">Phosphoprotein</keyword>
<keyword evidence="6" id="KW-1185">Reference proteome</keyword>
<gene>
    <name evidence="5" type="ORF">FRZ44_45190</name>
</gene>
<dbReference type="KEGG" id="htq:FRZ44_45190"/>
<feature type="domain" description="Response regulatory" evidence="4">
    <location>
        <begin position="5"/>
        <end position="124"/>
    </location>
</feature>
<dbReference type="InterPro" id="IPR011006">
    <property type="entry name" value="CheY-like_superfamily"/>
</dbReference>
<feature type="compositionally biased region" description="Basic and acidic residues" evidence="3">
    <location>
        <begin position="141"/>
        <end position="155"/>
    </location>
</feature>
<dbReference type="Proteomes" id="UP000326202">
    <property type="component" value="Chromosome"/>
</dbReference>
<dbReference type="InterPro" id="IPR001789">
    <property type="entry name" value="Sig_transdc_resp-reg_receiver"/>
</dbReference>
<dbReference type="PROSITE" id="PS50110">
    <property type="entry name" value="RESPONSE_REGULATORY"/>
    <property type="match status" value="1"/>
</dbReference>
<dbReference type="SMART" id="SM00448">
    <property type="entry name" value="REC"/>
    <property type="match status" value="1"/>
</dbReference>
<dbReference type="EMBL" id="CP042906">
    <property type="protein sequence ID" value="QEX19206.1"/>
    <property type="molecule type" value="Genomic_DNA"/>
</dbReference>
<dbReference type="InterPro" id="IPR050595">
    <property type="entry name" value="Bact_response_regulator"/>
</dbReference>
<accession>A0A5J6MWK2</accession>
<reference evidence="5 6" key="1">
    <citation type="submission" date="2019-08" db="EMBL/GenBank/DDBJ databases">
        <title>Hyperibacter terrae gen. nov., sp. nov. and Hyperibacter viscosus sp. nov., two new members in the family Rhodospirillaceae isolated from the rhizosphere of Hypericum perforatum.</title>
        <authorList>
            <person name="Noviana Z."/>
        </authorList>
    </citation>
    <scope>NUCLEOTIDE SEQUENCE [LARGE SCALE GENOMIC DNA]</scope>
    <source>
        <strain evidence="5 6">R5913</strain>
    </source>
</reference>
<evidence type="ECO:0000259" key="4">
    <source>
        <dbReference type="PROSITE" id="PS50110"/>
    </source>
</evidence>
<evidence type="ECO:0000313" key="6">
    <source>
        <dbReference type="Proteomes" id="UP000326202"/>
    </source>
</evidence>
<organism evidence="5 6">
    <name type="scientific">Hypericibacter terrae</name>
    <dbReference type="NCBI Taxonomy" id="2602015"/>
    <lineage>
        <taxon>Bacteria</taxon>
        <taxon>Pseudomonadati</taxon>
        <taxon>Pseudomonadota</taxon>
        <taxon>Alphaproteobacteria</taxon>
        <taxon>Rhodospirillales</taxon>
        <taxon>Dongiaceae</taxon>
        <taxon>Hypericibacter</taxon>
    </lineage>
</organism>
<sequence length="173" mass="19424">MSALKVLIVDDSPHMQAILKRVLTDMNIRDLITAKDNESGLALLRKIHPDFAFVDWTVKPEGGSHFVRAVRTLEDAELARTPLIMMAAQANVMRVKDARDAGINAFLAKPASVQAIMSRVLWVLSDARPFIESERYVGPDRRMRAQEHEGDERRQAPLVPPPAKARATRYATR</sequence>
<evidence type="ECO:0000256" key="1">
    <source>
        <dbReference type="ARBA" id="ARBA00022553"/>
    </source>
</evidence>
<dbReference type="SUPFAM" id="SSF52172">
    <property type="entry name" value="CheY-like"/>
    <property type="match status" value="1"/>
</dbReference>
<protein>
    <submittedName>
        <fullName evidence="5">Response regulator</fullName>
    </submittedName>
</protein>